<dbReference type="AlphaFoldDB" id="A0A8S1HAA1"/>
<keyword evidence="1" id="KW-1133">Transmembrane helix</keyword>
<keyword evidence="1" id="KW-0472">Membrane</keyword>
<protein>
    <submittedName>
        <fullName evidence="2">Uncharacterized protein</fullName>
    </submittedName>
</protein>
<keyword evidence="3" id="KW-1185">Reference proteome</keyword>
<proteinExistence type="predicted"/>
<reference evidence="2" key="1">
    <citation type="submission" date="2020-10" db="EMBL/GenBank/DDBJ databases">
        <authorList>
            <person name="Kikuchi T."/>
        </authorList>
    </citation>
    <scope>NUCLEOTIDE SEQUENCE</scope>
    <source>
        <strain evidence="2">NKZ352</strain>
    </source>
</reference>
<comment type="caution">
    <text evidence="2">The sequence shown here is derived from an EMBL/GenBank/DDBJ whole genome shotgun (WGS) entry which is preliminary data.</text>
</comment>
<dbReference type="OrthoDB" id="5867138at2759"/>
<keyword evidence="1" id="KW-0812">Transmembrane</keyword>
<evidence type="ECO:0000313" key="2">
    <source>
        <dbReference type="EMBL" id="CAD6189930.1"/>
    </source>
</evidence>
<evidence type="ECO:0000313" key="3">
    <source>
        <dbReference type="Proteomes" id="UP000835052"/>
    </source>
</evidence>
<dbReference type="Proteomes" id="UP000835052">
    <property type="component" value="Unassembled WGS sequence"/>
</dbReference>
<gene>
    <name evidence="2" type="ORF">CAUJ_LOCUS5849</name>
</gene>
<sequence>MASSILSAFCSFMCMQNASDIAVYAYHAQPLQFQHASMWYFTRLRALAVVCGAQSILSGAVLCVLYLGVNCRYRTFVQLSQKPTVPDLVERITYFA</sequence>
<name>A0A8S1HAA1_9PELO</name>
<accession>A0A8S1HAA1</accession>
<evidence type="ECO:0000256" key="1">
    <source>
        <dbReference type="SAM" id="Phobius"/>
    </source>
</evidence>
<organism evidence="2 3">
    <name type="scientific">Caenorhabditis auriculariae</name>
    <dbReference type="NCBI Taxonomy" id="2777116"/>
    <lineage>
        <taxon>Eukaryota</taxon>
        <taxon>Metazoa</taxon>
        <taxon>Ecdysozoa</taxon>
        <taxon>Nematoda</taxon>
        <taxon>Chromadorea</taxon>
        <taxon>Rhabditida</taxon>
        <taxon>Rhabditina</taxon>
        <taxon>Rhabditomorpha</taxon>
        <taxon>Rhabditoidea</taxon>
        <taxon>Rhabditidae</taxon>
        <taxon>Peloderinae</taxon>
        <taxon>Caenorhabditis</taxon>
    </lineage>
</organism>
<dbReference type="EMBL" id="CAJGYM010000013">
    <property type="protein sequence ID" value="CAD6189930.1"/>
    <property type="molecule type" value="Genomic_DNA"/>
</dbReference>
<feature type="transmembrane region" description="Helical" evidence="1">
    <location>
        <begin position="46"/>
        <end position="69"/>
    </location>
</feature>